<feature type="signal peptide" evidence="2">
    <location>
        <begin position="1"/>
        <end position="18"/>
    </location>
</feature>
<dbReference type="Proteomes" id="UP000887578">
    <property type="component" value="Unplaced"/>
</dbReference>
<organism evidence="3 4">
    <name type="scientific">Panagrolaimus davidi</name>
    <dbReference type="NCBI Taxonomy" id="227884"/>
    <lineage>
        <taxon>Eukaryota</taxon>
        <taxon>Metazoa</taxon>
        <taxon>Ecdysozoa</taxon>
        <taxon>Nematoda</taxon>
        <taxon>Chromadorea</taxon>
        <taxon>Rhabditida</taxon>
        <taxon>Tylenchina</taxon>
        <taxon>Panagrolaimomorpha</taxon>
        <taxon>Panagrolaimoidea</taxon>
        <taxon>Panagrolaimidae</taxon>
        <taxon>Panagrolaimus</taxon>
    </lineage>
</organism>
<feature type="region of interest" description="Disordered" evidence="1">
    <location>
        <begin position="104"/>
        <end position="125"/>
    </location>
</feature>
<keyword evidence="3" id="KW-1185">Reference proteome</keyword>
<keyword evidence="2" id="KW-0732">Signal</keyword>
<proteinExistence type="predicted"/>
<dbReference type="WBParaSite" id="PDA_v2.g13777.t1">
    <property type="protein sequence ID" value="PDA_v2.g13777.t1"/>
    <property type="gene ID" value="PDA_v2.g13777"/>
</dbReference>
<evidence type="ECO:0000313" key="4">
    <source>
        <dbReference type="WBParaSite" id="PDA_v2.g13777.t1"/>
    </source>
</evidence>
<dbReference type="AlphaFoldDB" id="A0A914P731"/>
<evidence type="ECO:0000313" key="3">
    <source>
        <dbReference type="Proteomes" id="UP000887578"/>
    </source>
</evidence>
<accession>A0A914P731</accession>
<feature type="chain" id="PRO_5038104238" evidence="2">
    <location>
        <begin position="19"/>
        <end position="146"/>
    </location>
</feature>
<sequence>MFCTPNLLNFAFFKLLNCILNFDLTDPIIDLTNGHFGSLSNHLLCYSLVPKDTIFDTFCPSVKKDLKERTYVDCGKYFATKKAKLDHQKSHVCTTNDDYLLESESEEKLTDEQREEEIADDSRGLPIVDPSNDPYTYINVFENLTI</sequence>
<name>A0A914P731_9BILA</name>
<evidence type="ECO:0000256" key="1">
    <source>
        <dbReference type="SAM" id="MobiDB-lite"/>
    </source>
</evidence>
<protein>
    <submittedName>
        <fullName evidence="4">C2H2-type domain-containing protein</fullName>
    </submittedName>
</protein>
<reference evidence="4" key="1">
    <citation type="submission" date="2022-11" db="UniProtKB">
        <authorList>
            <consortium name="WormBaseParasite"/>
        </authorList>
    </citation>
    <scope>IDENTIFICATION</scope>
</reference>
<evidence type="ECO:0000256" key="2">
    <source>
        <dbReference type="SAM" id="SignalP"/>
    </source>
</evidence>